<feature type="transmembrane region" description="Helical" evidence="6">
    <location>
        <begin position="239"/>
        <end position="260"/>
    </location>
</feature>
<evidence type="ECO:0000256" key="3">
    <source>
        <dbReference type="ARBA" id="ARBA00022692"/>
    </source>
</evidence>
<reference evidence="7" key="4">
    <citation type="submission" date="2024-05" db="EMBL/GenBank/DDBJ databases">
        <authorList>
            <person name="Sun Q."/>
            <person name="Zhou Y."/>
        </authorList>
    </citation>
    <scope>NUCLEOTIDE SEQUENCE</scope>
    <source>
        <strain evidence="7">CGMCC 1.18437</strain>
    </source>
</reference>
<dbReference type="EMBL" id="BNAJ01000007">
    <property type="protein sequence ID" value="GHF51124.1"/>
    <property type="molecule type" value="Genomic_DNA"/>
</dbReference>
<feature type="transmembrane region" description="Helical" evidence="6">
    <location>
        <begin position="86"/>
        <end position="106"/>
    </location>
</feature>
<keyword evidence="2" id="KW-1003">Cell membrane</keyword>
<name>A0A7W8KHZ5_9DEIO</name>
<comment type="subcellular location">
    <subcellularLocation>
        <location evidence="1">Cell membrane</location>
        <topology evidence="1">Multi-pass membrane protein</topology>
    </subcellularLocation>
</comment>
<keyword evidence="3 6" id="KW-0812">Transmembrane</keyword>
<evidence type="ECO:0000313" key="8">
    <source>
        <dbReference type="EMBL" id="MBB5377528.1"/>
    </source>
</evidence>
<organism evidence="8 9">
    <name type="scientific">Deinococcus metalli</name>
    <dbReference type="NCBI Taxonomy" id="1141878"/>
    <lineage>
        <taxon>Bacteria</taxon>
        <taxon>Thermotogati</taxon>
        <taxon>Deinococcota</taxon>
        <taxon>Deinococci</taxon>
        <taxon>Deinococcales</taxon>
        <taxon>Deinococcaceae</taxon>
        <taxon>Deinococcus</taxon>
    </lineage>
</organism>
<keyword evidence="10" id="KW-1185">Reference proteome</keyword>
<feature type="transmembrane region" description="Helical" evidence="6">
    <location>
        <begin position="195"/>
        <end position="214"/>
    </location>
</feature>
<gene>
    <name evidence="7" type="ORF">GCM10017781_29570</name>
    <name evidence="8" type="ORF">HNQ07_003020</name>
</gene>
<feature type="transmembrane region" description="Helical" evidence="6">
    <location>
        <begin position="127"/>
        <end position="146"/>
    </location>
</feature>
<reference evidence="7" key="1">
    <citation type="journal article" date="2014" name="Int. J. Syst. Evol. Microbiol.">
        <title>Complete genome of a new Firmicutes species belonging to the dominant human colonic microbiota ('Ruminococcus bicirculans') reveals two chromosomes and a selective capacity to utilize plant glucans.</title>
        <authorList>
            <consortium name="NISC Comparative Sequencing Program"/>
            <person name="Wegmann U."/>
            <person name="Louis P."/>
            <person name="Goesmann A."/>
            <person name="Henrissat B."/>
            <person name="Duncan S.H."/>
            <person name="Flint H.J."/>
        </authorList>
    </citation>
    <scope>NUCLEOTIDE SEQUENCE</scope>
    <source>
        <strain evidence="7">CGMCC 1.18437</strain>
    </source>
</reference>
<evidence type="ECO:0000256" key="6">
    <source>
        <dbReference type="SAM" id="Phobius"/>
    </source>
</evidence>
<evidence type="ECO:0000313" key="7">
    <source>
        <dbReference type="EMBL" id="GHF51124.1"/>
    </source>
</evidence>
<dbReference type="InterPro" id="IPR019108">
    <property type="entry name" value="Caa3_assmbl_CtaG-rel"/>
</dbReference>
<evidence type="ECO:0000256" key="5">
    <source>
        <dbReference type="ARBA" id="ARBA00023136"/>
    </source>
</evidence>
<sequence>MSAPVSGGVDLNPTLADLLIVHVQPTLLILTLLVGAWYAWRFVQSRHTPEDRARWPLWRAALFALGWVVLLLTTQSRAATLTQGSMALYMTRLMLLAEIVPPLLVLGVPRGVALDPRRGAGRVLNTLLDPWLALAVWTAVIVFWNIPAGFNASVVANTAATLLPGLYLLSSVLVWAVILRPLPAVQPATIGSRGWFGLLAALPMMAVASVWLYTPRVLYQPFVNALCLWNLTPLQNQQLSGWIMMLAGLPALALAFIQLFQWLVGLTEQQGVPPGQPPA</sequence>
<dbReference type="AlphaFoldDB" id="A0A7W8KHZ5"/>
<evidence type="ECO:0000256" key="1">
    <source>
        <dbReference type="ARBA" id="ARBA00004651"/>
    </source>
</evidence>
<feature type="transmembrane region" description="Helical" evidence="6">
    <location>
        <begin position="20"/>
        <end position="43"/>
    </location>
</feature>
<evidence type="ECO:0000256" key="4">
    <source>
        <dbReference type="ARBA" id="ARBA00022989"/>
    </source>
</evidence>
<dbReference type="Pfam" id="PF09678">
    <property type="entry name" value="Caa3_CtaG"/>
    <property type="match status" value="1"/>
</dbReference>
<feature type="transmembrane region" description="Helical" evidence="6">
    <location>
        <begin position="166"/>
        <end position="183"/>
    </location>
</feature>
<reference evidence="8 9" key="3">
    <citation type="submission" date="2020-08" db="EMBL/GenBank/DDBJ databases">
        <title>Genomic Encyclopedia of Type Strains, Phase IV (KMG-IV): sequencing the most valuable type-strain genomes for metagenomic binning, comparative biology and taxonomic classification.</title>
        <authorList>
            <person name="Goeker M."/>
        </authorList>
    </citation>
    <scope>NUCLEOTIDE SEQUENCE [LARGE SCALE GENOMIC DNA]</scope>
    <source>
        <strain evidence="8 9">DSM 27521</strain>
    </source>
</reference>
<evidence type="ECO:0000256" key="2">
    <source>
        <dbReference type="ARBA" id="ARBA00022475"/>
    </source>
</evidence>
<reference evidence="10" key="2">
    <citation type="journal article" date="2019" name="Int. J. Syst. Evol. Microbiol.">
        <title>The Global Catalogue of Microorganisms (GCM) 10K type strain sequencing project: providing services to taxonomists for standard genome sequencing and annotation.</title>
        <authorList>
            <consortium name="The Broad Institute Genomics Platform"/>
            <consortium name="The Broad Institute Genome Sequencing Center for Infectious Disease"/>
            <person name="Wu L."/>
            <person name="Ma J."/>
        </authorList>
    </citation>
    <scope>NUCLEOTIDE SEQUENCE [LARGE SCALE GENOMIC DNA]</scope>
    <source>
        <strain evidence="10">CGMCC 1.18437</strain>
    </source>
</reference>
<evidence type="ECO:0000313" key="10">
    <source>
        <dbReference type="Proteomes" id="UP000619376"/>
    </source>
</evidence>
<keyword evidence="4 6" id="KW-1133">Transmembrane helix</keyword>
<dbReference type="Proteomes" id="UP000619376">
    <property type="component" value="Unassembled WGS sequence"/>
</dbReference>
<feature type="transmembrane region" description="Helical" evidence="6">
    <location>
        <begin position="55"/>
        <end position="74"/>
    </location>
</feature>
<accession>A0A7W8KHZ5</accession>
<dbReference type="RefSeq" id="WP_229832034.1">
    <property type="nucleotide sequence ID" value="NZ_BNAJ01000007.1"/>
</dbReference>
<dbReference type="GO" id="GO:0005886">
    <property type="term" value="C:plasma membrane"/>
    <property type="evidence" value="ECO:0007669"/>
    <property type="project" value="UniProtKB-SubCell"/>
</dbReference>
<keyword evidence="5 6" id="KW-0472">Membrane</keyword>
<evidence type="ECO:0000313" key="9">
    <source>
        <dbReference type="Proteomes" id="UP000539473"/>
    </source>
</evidence>
<protein>
    <submittedName>
        <fullName evidence="8">Cytochrome c oxidase assembly factor CtaG</fullName>
    </submittedName>
    <submittedName>
        <fullName evidence="7">Membrane protein</fullName>
    </submittedName>
</protein>
<dbReference type="Proteomes" id="UP000539473">
    <property type="component" value="Unassembled WGS sequence"/>
</dbReference>
<proteinExistence type="predicted"/>
<comment type="caution">
    <text evidence="8">The sequence shown here is derived from an EMBL/GenBank/DDBJ whole genome shotgun (WGS) entry which is preliminary data.</text>
</comment>
<dbReference type="EMBL" id="JACHFK010000007">
    <property type="protein sequence ID" value="MBB5377528.1"/>
    <property type="molecule type" value="Genomic_DNA"/>
</dbReference>